<dbReference type="RefSeq" id="WP_092963362.1">
    <property type="nucleotide sequence ID" value="NZ_FOSQ01000025.1"/>
</dbReference>
<feature type="region of interest" description="Disordered" evidence="1">
    <location>
        <begin position="207"/>
        <end position="249"/>
    </location>
</feature>
<dbReference type="Proteomes" id="UP000199473">
    <property type="component" value="Unassembled WGS sequence"/>
</dbReference>
<keyword evidence="3" id="KW-1185">Reference proteome</keyword>
<gene>
    <name evidence="2" type="ORF">SAMN02745775_1259</name>
</gene>
<evidence type="ECO:0000256" key="1">
    <source>
        <dbReference type="SAM" id="MobiDB-lite"/>
    </source>
</evidence>
<feature type="region of interest" description="Disordered" evidence="1">
    <location>
        <begin position="168"/>
        <end position="191"/>
    </location>
</feature>
<dbReference type="AlphaFoldDB" id="A0A1I4F8L1"/>
<organism evidence="2 3">
    <name type="scientific">Falsiroseomonas stagni DSM 19981</name>
    <dbReference type="NCBI Taxonomy" id="1123062"/>
    <lineage>
        <taxon>Bacteria</taxon>
        <taxon>Pseudomonadati</taxon>
        <taxon>Pseudomonadota</taxon>
        <taxon>Alphaproteobacteria</taxon>
        <taxon>Acetobacterales</taxon>
        <taxon>Roseomonadaceae</taxon>
        <taxon>Falsiroseomonas</taxon>
    </lineage>
</organism>
<name>A0A1I4F8L1_9PROT</name>
<protein>
    <submittedName>
        <fullName evidence="2">Uncharacterized protein</fullName>
    </submittedName>
</protein>
<proteinExistence type="predicted"/>
<dbReference type="STRING" id="1123062.SAMN02745775_1259"/>
<reference evidence="2 3" key="1">
    <citation type="submission" date="2016-10" db="EMBL/GenBank/DDBJ databases">
        <authorList>
            <person name="de Groot N.N."/>
        </authorList>
    </citation>
    <scope>NUCLEOTIDE SEQUENCE [LARGE SCALE GENOMIC DNA]</scope>
    <source>
        <strain evidence="2 3">DSM 19981</strain>
    </source>
</reference>
<feature type="compositionally biased region" description="Low complexity" evidence="1">
    <location>
        <begin position="212"/>
        <end position="237"/>
    </location>
</feature>
<evidence type="ECO:0000313" key="3">
    <source>
        <dbReference type="Proteomes" id="UP000199473"/>
    </source>
</evidence>
<evidence type="ECO:0000313" key="2">
    <source>
        <dbReference type="EMBL" id="SFL13869.1"/>
    </source>
</evidence>
<feature type="compositionally biased region" description="Gly residues" evidence="1">
    <location>
        <begin position="238"/>
        <end position="249"/>
    </location>
</feature>
<accession>A0A1I4F8L1</accession>
<sequence>MTFFRNFFADEDACNDAVLAAADAAAKHPEEWGRAVITVAGSPLGFGAVARAEGGLEAARTVNDWVGGVADIPDVSREIGEWAGPPLAGLAAWGACHAQNAIDGWGATPPPSGLEPVANPAGAHDWAVWGTMTGDGFGGTDRSQGSAFDPSSSTWAVPYPTMEPSFVDMGPPSSSDRGLAFDPGQAPGWSAPATVADWQNYLSGPSNGGGHVAVDSSSGGSGSGASSAGSAAHDSGSSGQGGSSGSGGI</sequence>
<dbReference type="EMBL" id="FOSQ01000025">
    <property type="protein sequence ID" value="SFL13869.1"/>
    <property type="molecule type" value="Genomic_DNA"/>
</dbReference>